<protein>
    <submittedName>
        <fullName evidence="2">ANTAR domain-containing protein</fullName>
    </submittedName>
</protein>
<dbReference type="AlphaFoldDB" id="A0A6G6WDH0"/>
<dbReference type="InterPro" id="IPR036388">
    <property type="entry name" value="WH-like_DNA-bd_sf"/>
</dbReference>
<evidence type="ECO:0000313" key="2">
    <source>
        <dbReference type="EMBL" id="QIG43391.1"/>
    </source>
</evidence>
<dbReference type="Pfam" id="PF03861">
    <property type="entry name" value="ANTAR"/>
    <property type="match status" value="1"/>
</dbReference>
<dbReference type="InterPro" id="IPR005561">
    <property type="entry name" value="ANTAR"/>
</dbReference>
<feature type="domain" description="ANTAR" evidence="1">
    <location>
        <begin position="3"/>
        <end position="64"/>
    </location>
</feature>
<organism evidence="2 3">
    <name type="scientific">Nocardioides anomalus</name>
    <dbReference type="NCBI Taxonomy" id="2712223"/>
    <lineage>
        <taxon>Bacteria</taxon>
        <taxon>Bacillati</taxon>
        <taxon>Actinomycetota</taxon>
        <taxon>Actinomycetes</taxon>
        <taxon>Propionibacteriales</taxon>
        <taxon>Nocardioidaceae</taxon>
        <taxon>Nocardioides</taxon>
    </lineage>
</organism>
<dbReference type="InterPro" id="IPR011006">
    <property type="entry name" value="CheY-like_superfamily"/>
</dbReference>
<accession>A0A6G6WDH0</accession>
<dbReference type="Gene3D" id="1.10.10.10">
    <property type="entry name" value="Winged helix-like DNA-binding domain superfamily/Winged helix DNA-binding domain"/>
    <property type="match status" value="1"/>
</dbReference>
<keyword evidence="3" id="KW-1185">Reference proteome</keyword>
<sequence length="70" mass="7447">MTDSTAPADTEQLRAALASRTTIGIALGILMERRSLSQDAAFAHLNQLSQATNRKIRDLAADLVAGIDLP</sequence>
<dbReference type="Proteomes" id="UP000502996">
    <property type="component" value="Chromosome"/>
</dbReference>
<dbReference type="SUPFAM" id="SSF52172">
    <property type="entry name" value="CheY-like"/>
    <property type="match status" value="1"/>
</dbReference>
<dbReference type="PROSITE" id="PS50921">
    <property type="entry name" value="ANTAR"/>
    <property type="match status" value="1"/>
</dbReference>
<dbReference type="KEGG" id="nano:G5V58_12000"/>
<dbReference type="GO" id="GO:0003723">
    <property type="term" value="F:RNA binding"/>
    <property type="evidence" value="ECO:0007669"/>
    <property type="project" value="InterPro"/>
</dbReference>
<name>A0A6G6WDH0_9ACTN</name>
<evidence type="ECO:0000259" key="1">
    <source>
        <dbReference type="PROSITE" id="PS50921"/>
    </source>
</evidence>
<reference evidence="2 3" key="1">
    <citation type="submission" date="2020-02" db="EMBL/GenBank/DDBJ databases">
        <title>Full genome sequence of Nocardioides sp. R-3366.</title>
        <authorList>
            <person name="Im W.-T."/>
        </authorList>
    </citation>
    <scope>NUCLEOTIDE SEQUENCE [LARGE SCALE GENOMIC DNA]</scope>
    <source>
        <strain evidence="2 3">R-3366</strain>
    </source>
</reference>
<proteinExistence type="predicted"/>
<dbReference type="SMART" id="SM01012">
    <property type="entry name" value="ANTAR"/>
    <property type="match status" value="1"/>
</dbReference>
<dbReference type="EMBL" id="CP049257">
    <property type="protein sequence ID" value="QIG43391.1"/>
    <property type="molecule type" value="Genomic_DNA"/>
</dbReference>
<evidence type="ECO:0000313" key="3">
    <source>
        <dbReference type="Proteomes" id="UP000502996"/>
    </source>
</evidence>
<gene>
    <name evidence="2" type="ORF">G5V58_12000</name>
</gene>
<dbReference type="RefSeq" id="WP_165232827.1">
    <property type="nucleotide sequence ID" value="NZ_CP049257.1"/>
</dbReference>